<dbReference type="PANTHER" id="PTHR16305">
    <property type="entry name" value="TESTICULAR SOLUBLE ADENYLYL CYCLASE"/>
    <property type="match status" value="1"/>
</dbReference>
<dbReference type="InterPro" id="IPR016032">
    <property type="entry name" value="Sig_transdc_resp-reg_C-effctor"/>
</dbReference>
<sequence>MRSDGVVDAGAVEGGRPRFVGREAELEQMSEALAKVVSGVPQTVWVVGAAGIGKTTFVQRALSALDVPEFTVLDATGDPGESVLEFGLVDQIACRVDPVLLRSVPLLSGAAPGTSPFAVGAQLLEVLSVLQADRPVAVVVDDVHWADPGSARALGFLLRRMRADQILTVLIRRGRAGYDPESALHQLERSCPNATTIELSGLSGPDVGALSLAMRGEELAEATAERLRAHTGGNPLHIRTLLHELPGDALDDDRLALPAPSSLLTAVRATLERLPGQTRALLEALAVLDEVSPLARVAHVAGIADATLAVAAGLESGLLSHASREPSRPLRISHGLQREAIYDLIPPRRRVDLHERAAAVSDPISRWAHRVAAAAATDPGLARELEAAAHSAGNLGQHMLAARYLRWAADLSSERADHERRLLTCCVHMVFGSERSSALALRPQAERCSVSPLRSLALGLIALFSEGDRAAATRMLTDALQRCGEHDGWARAVSAAGLSGAHMWSGAAHAAIEPGRLALRLGGLPVRLADFVRVFIAVARCRVDGMDSGLAEFADMPADAAEVPPEQLDSLICRGAIRTMLGRFSEAGTDLRTAVLRGRGGVYTMSGASPHSYLAAIGYVQGEWEDASILADQSLSLADPDEHPHNRALRHMVASFVPSGRGDWSTATDHVRTAWANAQLLGNPQDLRYAVIAEATLHQAKGRHTEMLATLRALRHDESTHRNGTHTWWELWWRPLLVEALIATGLRAEAAEQLAVLRGRAAGVDYLAPTIVRLDLALAGGAGPGWVGDRVDELARRGPRRCFLQAQLESDFGKGLAETGQLRRAVPYLTSARDRFAELGAAPFEQRAIALIDKHAPSLSPAVAGLAEAPVPGLSRREGQVAHLVKLNLTNREIAAQLYVTTKTVEYHLANVFLKLGVANRRELRERLAAAPPAPRASAESLPR</sequence>
<dbReference type="SMART" id="SM00421">
    <property type="entry name" value="HTH_LUXR"/>
    <property type="match status" value="1"/>
</dbReference>
<dbReference type="Gene3D" id="1.10.10.10">
    <property type="entry name" value="Winged helix-like DNA-binding domain superfamily/Winged helix DNA-binding domain"/>
    <property type="match status" value="1"/>
</dbReference>
<feature type="domain" description="HTH luxR-type" evidence="3">
    <location>
        <begin position="867"/>
        <end position="932"/>
    </location>
</feature>
<reference evidence="5" key="1">
    <citation type="journal article" date="2019" name="Int. J. Syst. Evol. Microbiol.">
        <title>The Global Catalogue of Microorganisms (GCM) 10K type strain sequencing project: providing services to taxonomists for standard genome sequencing and annotation.</title>
        <authorList>
            <consortium name="The Broad Institute Genomics Platform"/>
            <consortium name="The Broad Institute Genome Sequencing Center for Infectious Disease"/>
            <person name="Wu L."/>
            <person name="Ma J."/>
        </authorList>
    </citation>
    <scope>NUCLEOTIDE SEQUENCE [LARGE SCALE GENOMIC DNA]</scope>
    <source>
        <strain evidence="5">JCM 17342</strain>
    </source>
</reference>
<dbReference type="SUPFAM" id="SSF48452">
    <property type="entry name" value="TPR-like"/>
    <property type="match status" value="1"/>
</dbReference>
<evidence type="ECO:0000313" key="4">
    <source>
        <dbReference type="EMBL" id="GAA3989152.1"/>
    </source>
</evidence>
<dbReference type="PRINTS" id="PR00038">
    <property type="entry name" value="HTHLUXR"/>
</dbReference>
<protein>
    <submittedName>
        <fullName evidence="4">LuxR family transcriptional regulator</fullName>
    </submittedName>
</protein>
<dbReference type="Proteomes" id="UP001501747">
    <property type="component" value="Unassembled WGS sequence"/>
</dbReference>
<evidence type="ECO:0000313" key="5">
    <source>
        <dbReference type="Proteomes" id="UP001501747"/>
    </source>
</evidence>
<organism evidence="4 5">
    <name type="scientific">Allokutzneria multivorans</name>
    <dbReference type="NCBI Taxonomy" id="1142134"/>
    <lineage>
        <taxon>Bacteria</taxon>
        <taxon>Bacillati</taxon>
        <taxon>Actinomycetota</taxon>
        <taxon>Actinomycetes</taxon>
        <taxon>Pseudonocardiales</taxon>
        <taxon>Pseudonocardiaceae</taxon>
        <taxon>Allokutzneria</taxon>
    </lineage>
</organism>
<comment type="caution">
    <text evidence="4">The sequence shown here is derived from an EMBL/GenBank/DDBJ whole genome shotgun (WGS) entry which is preliminary data.</text>
</comment>
<dbReference type="PROSITE" id="PS50043">
    <property type="entry name" value="HTH_LUXR_2"/>
    <property type="match status" value="1"/>
</dbReference>
<keyword evidence="2" id="KW-0067">ATP-binding</keyword>
<dbReference type="Pfam" id="PF00196">
    <property type="entry name" value="GerE"/>
    <property type="match status" value="1"/>
</dbReference>
<evidence type="ECO:0000256" key="1">
    <source>
        <dbReference type="ARBA" id="ARBA00022741"/>
    </source>
</evidence>
<dbReference type="PANTHER" id="PTHR16305:SF35">
    <property type="entry name" value="TRANSCRIPTIONAL ACTIVATOR DOMAIN"/>
    <property type="match status" value="1"/>
</dbReference>
<proteinExistence type="predicted"/>
<keyword evidence="1" id="KW-0547">Nucleotide-binding</keyword>
<dbReference type="CDD" id="cd06170">
    <property type="entry name" value="LuxR_C_like"/>
    <property type="match status" value="1"/>
</dbReference>
<dbReference type="InterPro" id="IPR036388">
    <property type="entry name" value="WH-like_DNA-bd_sf"/>
</dbReference>
<keyword evidence="5" id="KW-1185">Reference proteome</keyword>
<dbReference type="EMBL" id="BAABAL010000004">
    <property type="protein sequence ID" value="GAA3989152.1"/>
    <property type="molecule type" value="Genomic_DNA"/>
</dbReference>
<dbReference type="InterPro" id="IPR011990">
    <property type="entry name" value="TPR-like_helical_dom_sf"/>
</dbReference>
<dbReference type="InterPro" id="IPR041664">
    <property type="entry name" value="AAA_16"/>
</dbReference>
<evidence type="ECO:0000256" key="2">
    <source>
        <dbReference type="ARBA" id="ARBA00022840"/>
    </source>
</evidence>
<gene>
    <name evidence="4" type="ORF">GCM10022247_04570</name>
</gene>
<dbReference type="Gene3D" id="3.40.50.300">
    <property type="entry name" value="P-loop containing nucleotide triphosphate hydrolases"/>
    <property type="match status" value="1"/>
</dbReference>
<dbReference type="RefSeq" id="WP_344870775.1">
    <property type="nucleotide sequence ID" value="NZ_BAABAL010000004.1"/>
</dbReference>
<evidence type="ECO:0000259" key="3">
    <source>
        <dbReference type="PROSITE" id="PS50043"/>
    </source>
</evidence>
<name>A0ABP7QWL8_9PSEU</name>
<dbReference type="SUPFAM" id="SSF46894">
    <property type="entry name" value="C-terminal effector domain of the bipartite response regulators"/>
    <property type="match status" value="1"/>
</dbReference>
<dbReference type="Pfam" id="PF13191">
    <property type="entry name" value="AAA_16"/>
    <property type="match status" value="1"/>
</dbReference>
<dbReference type="InterPro" id="IPR027417">
    <property type="entry name" value="P-loop_NTPase"/>
</dbReference>
<dbReference type="InterPro" id="IPR000792">
    <property type="entry name" value="Tscrpt_reg_LuxR_C"/>
</dbReference>
<accession>A0ABP7QWL8</accession>
<dbReference type="SUPFAM" id="SSF52540">
    <property type="entry name" value="P-loop containing nucleoside triphosphate hydrolases"/>
    <property type="match status" value="1"/>
</dbReference>